<sequence>MVIVSQQPYSKIIQGEIAREIGLTLAGNKLWSREDQLRTRLTDQNSLILIILHDVPKALDLKETWNFKWKQPQTPVQSDIHNTFLICLCSNQWRI</sequence>
<evidence type="ECO:0000313" key="1">
    <source>
        <dbReference type="EMBL" id="KAK6778099.1"/>
    </source>
</evidence>
<proteinExistence type="predicted"/>
<dbReference type="AlphaFoldDB" id="A0AAN8T1Y0"/>
<keyword evidence="2" id="KW-1185">Reference proteome</keyword>
<protein>
    <submittedName>
        <fullName evidence="1">Uncharacterized protein</fullName>
    </submittedName>
</protein>
<gene>
    <name evidence="1" type="ORF">RDI58_024817</name>
</gene>
<evidence type="ECO:0000313" key="2">
    <source>
        <dbReference type="Proteomes" id="UP001371456"/>
    </source>
</evidence>
<organism evidence="1 2">
    <name type="scientific">Solanum bulbocastanum</name>
    <name type="common">Wild potato</name>
    <dbReference type="NCBI Taxonomy" id="147425"/>
    <lineage>
        <taxon>Eukaryota</taxon>
        <taxon>Viridiplantae</taxon>
        <taxon>Streptophyta</taxon>
        <taxon>Embryophyta</taxon>
        <taxon>Tracheophyta</taxon>
        <taxon>Spermatophyta</taxon>
        <taxon>Magnoliopsida</taxon>
        <taxon>eudicotyledons</taxon>
        <taxon>Gunneridae</taxon>
        <taxon>Pentapetalae</taxon>
        <taxon>asterids</taxon>
        <taxon>lamiids</taxon>
        <taxon>Solanales</taxon>
        <taxon>Solanaceae</taxon>
        <taxon>Solanoideae</taxon>
        <taxon>Solaneae</taxon>
        <taxon>Solanum</taxon>
    </lineage>
</organism>
<accession>A0AAN8T1Y0</accession>
<name>A0AAN8T1Y0_SOLBU</name>
<dbReference type="EMBL" id="JBANQN010000010">
    <property type="protein sequence ID" value="KAK6778099.1"/>
    <property type="molecule type" value="Genomic_DNA"/>
</dbReference>
<dbReference type="Proteomes" id="UP001371456">
    <property type="component" value="Unassembled WGS sequence"/>
</dbReference>
<comment type="caution">
    <text evidence="1">The sequence shown here is derived from an EMBL/GenBank/DDBJ whole genome shotgun (WGS) entry which is preliminary data.</text>
</comment>
<reference evidence="1 2" key="1">
    <citation type="submission" date="2024-02" db="EMBL/GenBank/DDBJ databases">
        <title>de novo genome assembly of Solanum bulbocastanum strain 11H21.</title>
        <authorList>
            <person name="Hosaka A.J."/>
        </authorList>
    </citation>
    <scope>NUCLEOTIDE SEQUENCE [LARGE SCALE GENOMIC DNA]</scope>
    <source>
        <tissue evidence="1">Young leaves</tissue>
    </source>
</reference>